<evidence type="ECO:0000256" key="1">
    <source>
        <dbReference type="SAM" id="MobiDB-lite"/>
    </source>
</evidence>
<evidence type="ECO:0000313" key="2">
    <source>
        <dbReference type="EMBL" id="NVN41166.1"/>
    </source>
</evidence>
<dbReference type="InterPro" id="IPR014917">
    <property type="entry name" value="DUF1800"/>
</dbReference>
<dbReference type="Pfam" id="PF08811">
    <property type="entry name" value="DUF1800"/>
    <property type="match status" value="1"/>
</dbReference>
<protein>
    <submittedName>
        <fullName evidence="2">DUF1800 domain-containing protein</fullName>
    </submittedName>
</protein>
<proteinExistence type="predicted"/>
<gene>
    <name evidence="2" type="ORF">HUK82_11430</name>
</gene>
<comment type="caution">
    <text evidence="2">The sequence shown here is derived from an EMBL/GenBank/DDBJ whole genome shotgun (WGS) entry which is preliminary data.</text>
</comment>
<reference evidence="2 3" key="1">
    <citation type="submission" date="2020-06" db="EMBL/GenBank/DDBJ databases">
        <title>Description of novel acetic acid bacteria.</title>
        <authorList>
            <person name="Sombolestani A."/>
        </authorList>
    </citation>
    <scope>NUCLEOTIDE SEQUENCE [LARGE SCALE GENOMIC DNA]</scope>
    <source>
        <strain evidence="2 3">LMG 27010</strain>
    </source>
</reference>
<dbReference type="AlphaFoldDB" id="A0A850PG19"/>
<accession>A0A850PG19</accession>
<evidence type="ECO:0000313" key="3">
    <source>
        <dbReference type="Proteomes" id="UP000585665"/>
    </source>
</evidence>
<dbReference type="RefSeq" id="WP_176614080.1">
    <property type="nucleotide sequence ID" value="NZ_JABXXR010000097.1"/>
</dbReference>
<dbReference type="EMBL" id="JABXXR010000097">
    <property type="protein sequence ID" value="NVN41166.1"/>
    <property type="molecule type" value="Genomic_DNA"/>
</dbReference>
<name>A0A850PG19_9PROT</name>
<feature type="region of interest" description="Disordered" evidence="1">
    <location>
        <begin position="1"/>
        <end position="26"/>
    </location>
</feature>
<sequence length="436" mass="47096">MHVETTHALNRFGFGPRPDEQPPSDVRGWLRDQIHAADSPGFPADLPSGSDGLRLLAQQRMRKIQGDTLVNPVVKAETVAQMGTLLTTDQPFRERLVWFWANHFTVSTRQGGTRATIGAYVREAIRPHVTGRFADMLHAVMRHPAMLMYLDNASSIGPNSPVGLKQHRGLNENLARECLELHTLSPASGYTQADVTSFAAILTGWSVDLKAETPGFVFRDNAHEPGSHAIMGTDFPPGEAGGLAALDWLATHPATYRHLATQMAAHFVGENPAPSAIAQLERALRATQGNLGTAALALVDLPDAWRPGTRFRAPFDYTLAVARALSMMPDAQAPHPGGLTIAGGMRTLGQPLWGAPLPNGWSDRAADWSQPADMMARADWAYSLSAHVRDGPDPIEIARAMLGPALRPATATAIHHAGGRTDALTLLFTAPEFQRC</sequence>
<organism evidence="2 3">
    <name type="scientific">Ameyamaea chiangmaiensis</name>
    <dbReference type="NCBI Taxonomy" id="442969"/>
    <lineage>
        <taxon>Bacteria</taxon>
        <taxon>Pseudomonadati</taxon>
        <taxon>Pseudomonadota</taxon>
        <taxon>Alphaproteobacteria</taxon>
        <taxon>Acetobacterales</taxon>
        <taxon>Acetobacteraceae</taxon>
        <taxon>Ameyamaea</taxon>
    </lineage>
</organism>
<keyword evidence="3" id="KW-1185">Reference proteome</keyword>
<dbReference type="Proteomes" id="UP000585665">
    <property type="component" value="Unassembled WGS sequence"/>
</dbReference>